<name>A0A1I2GMD9_9MICO</name>
<sequence length="50" mass="5122">MTVAYGQTASSTYTASVTAPHRQHGPGPGPGLGTYALDPRTGVITFTSLE</sequence>
<dbReference type="RefSeq" id="WP_177191330.1">
    <property type="nucleotide sequence ID" value="NZ_BNAN01000003.1"/>
</dbReference>
<proteinExistence type="predicted"/>
<dbReference type="EMBL" id="FONZ01000003">
    <property type="protein sequence ID" value="SFF17876.1"/>
    <property type="molecule type" value="Genomic_DNA"/>
</dbReference>
<dbReference type="AlphaFoldDB" id="A0A1I2GMD9"/>
<protein>
    <submittedName>
        <fullName evidence="2">Uncharacterized protein</fullName>
    </submittedName>
</protein>
<evidence type="ECO:0000313" key="3">
    <source>
        <dbReference type="Proteomes" id="UP000198520"/>
    </source>
</evidence>
<dbReference type="STRING" id="285351.SAMN04488035_1825"/>
<keyword evidence="3" id="KW-1185">Reference proteome</keyword>
<dbReference type="Proteomes" id="UP000198520">
    <property type="component" value="Unassembled WGS sequence"/>
</dbReference>
<evidence type="ECO:0000256" key="1">
    <source>
        <dbReference type="SAM" id="MobiDB-lite"/>
    </source>
</evidence>
<feature type="compositionally biased region" description="Low complexity" evidence="1">
    <location>
        <begin position="8"/>
        <end position="19"/>
    </location>
</feature>
<evidence type="ECO:0000313" key="2">
    <source>
        <dbReference type="EMBL" id="SFF17876.1"/>
    </source>
</evidence>
<feature type="region of interest" description="Disordered" evidence="1">
    <location>
        <begin position="1"/>
        <end position="37"/>
    </location>
</feature>
<accession>A0A1I2GMD9</accession>
<reference evidence="3" key="1">
    <citation type="submission" date="2016-10" db="EMBL/GenBank/DDBJ databases">
        <authorList>
            <person name="Varghese N."/>
            <person name="Submissions S."/>
        </authorList>
    </citation>
    <scope>NUCLEOTIDE SEQUENCE [LARGE SCALE GENOMIC DNA]</scope>
    <source>
        <strain evidence="3">DSM 19083</strain>
    </source>
</reference>
<organism evidence="2 3">
    <name type="scientific">Flavimobilis marinus</name>
    <dbReference type="NCBI Taxonomy" id="285351"/>
    <lineage>
        <taxon>Bacteria</taxon>
        <taxon>Bacillati</taxon>
        <taxon>Actinomycetota</taxon>
        <taxon>Actinomycetes</taxon>
        <taxon>Micrococcales</taxon>
        <taxon>Jonesiaceae</taxon>
        <taxon>Flavimobilis</taxon>
    </lineage>
</organism>
<gene>
    <name evidence="2" type="ORF">SAMN04488035_1825</name>
</gene>